<comment type="similarity">
    <text evidence="3">Belongs to the flagella basal body rod proteins family.</text>
</comment>
<keyword evidence="10" id="KW-0966">Cell projection</keyword>
<feature type="domain" description="Flagellar basal body rod protein N-terminal" evidence="7">
    <location>
        <begin position="7"/>
        <end position="36"/>
    </location>
</feature>
<accession>A0ABT0Q5T4</accession>
<evidence type="ECO:0000256" key="3">
    <source>
        <dbReference type="ARBA" id="ARBA00009677"/>
    </source>
</evidence>
<reference evidence="10" key="1">
    <citation type="submission" date="2022-05" db="EMBL/GenBank/DDBJ databases">
        <authorList>
            <person name="Park J.-S."/>
        </authorList>
    </citation>
    <scope>NUCLEOTIDE SEQUENCE</scope>
    <source>
        <strain evidence="10">2012CJ41-6</strain>
    </source>
</reference>
<dbReference type="SUPFAM" id="SSF64518">
    <property type="entry name" value="Phase 1 flagellin"/>
    <property type="match status" value="1"/>
</dbReference>
<feature type="domain" description="Flagellar basal-body/hook protein C-terminal" evidence="8">
    <location>
        <begin position="446"/>
        <end position="483"/>
    </location>
</feature>
<dbReference type="EMBL" id="JAMFMB010000024">
    <property type="protein sequence ID" value="MCL6285198.1"/>
    <property type="molecule type" value="Genomic_DNA"/>
</dbReference>
<sequence length="483" mass="50401">MTISAAFNNALSGLTASGRASGVISDNIANALTPGYAKRSLELTSNATAGQGVRVLGITRRTDPVLTDNRRSAEATSRNADSLARFHAEFGTLIGSTDDPASLTNRVAEFEAALITAASNPSAPTRLDAVATAASDLAQVIQSAGKGLRDLRTRADRNIDQQVDRLNGTLQDIESLNARIRRVELSGADTSTLLDQRQQLVDQVNTIIPVKIASREHNGIALYSEGGAILLDGSAATLGFTRAASAEPHMTQANGLLSGLEINGMPMRTGGETSPIRGGTLAAEFQIRDDLAADAQQNLDALARDLIERFADPAVDPTLTVTDPGLFTDAGAAFLAANEVGLSNRLEFNAVADPSQGGESWRLRDGLNAAGSGPQGDAALLRAMSAALTGPRTLASANFGPGALTAAGVATGMLSITAQATAETEQRSVFASATFTEFQRIEQELGVDTDAELQSLMQIEQAYAANARVLEVVGTLMDTLLRI</sequence>
<evidence type="ECO:0000259" key="8">
    <source>
        <dbReference type="Pfam" id="PF06429"/>
    </source>
</evidence>
<dbReference type="Pfam" id="PF00460">
    <property type="entry name" value="Flg_bb_rod"/>
    <property type="match status" value="1"/>
</dbReference>
<evidence type="ECO:0000256" key="5">
    <source>
        <dbReference type="ARBA" id="ARBA00022525"/>
    </source>
</evidence>
<dbReference type="InterPro" id="IPR010930">
    <property type="entry name" value="Flg_bb/hook_C_dom"/>
</dbReference>
<dbReference type="Proteomes" id="UP001203880">
    <property type="component" value="Unassembled WGS sequence"/>
</dbReference>
<evidence type="ECO:0000256" key="6">
    <source>
        <dbReference type="ARBA" id="ARBA00023143"/>
    </source>
</evidence>
<evidence type="ECO:0000259" key="9">
    <source>
        <dbReference type="Pfam" id="PF22638"/>
    </source>
</evidence>
<keyword evidence="5" id="KW-0964">Secreted</keyword>
<feature type="domain" description="Flagellar hook-associated protein FlgK helical" evidence="9">
    <location>
        <begin position="99"/>
        <end position="310"/>
    </location>
</feature>
<comment type="subcellular location">
    <subcellularLocation>
        <location evidence="1">Bacterial flagellum basal body</location>
    </subcellularLocation>
    <subcellularLocation>
        <location evidence="2">Secreted</location>
    </subcellularLocation>
</comment>
<comment type="caution">
    <text evidence="10">The sequence shown here is derived from an EMBL/GenBank/DDBJ whole genome shotgun (WGS) entry which is preliminary data.</text>
</comment>
<dbReference type="NCBIfam" id="TIGR02492">
    <property type="entry name" value="flgK_ends"/>
    <property type="match status" value="1"/>
</dbReference>
<name>A0ABT0Q5T4_9RHOB</name>
<dbReference type="PANTHER" id="PTHR30033:SF1">
    <property type="entry name" value="FLAGELLAR HOOK-ASSOCIATED PROTEIN 1"/>
    <property type="match status" value="1"/>
</dbReference>
<evidence type="ECO:0000256" key="1">
    <source>
        <dbReference type="ARBA" id="ARBA00004117"/>
    </source>
</evidence>
<evidence type="ECO:0000256" key="2">
    <source>
        <dbReference type="ARBA" id="ARBA00004613"/>
    </source>
</evidence>
<keyword evidence="11" id="KW-1185">Reference proteome</keyword>
<organism evidence="10 11">
    <name type="scientific">Ruegeria spongiae</name>
    <dbReference type="NCBI Taxonomy" id="2942209"/>
    <lineage>
        <taxon>Bacteria</taxon>
        <taxon>Pseudomonadati</taxon>
        <taxon>Pseudomonadota</taxon>
        <taxon>Alphaproteobacteria</taxon>
        <taxon>Rhodobacterales</taxon>
        <taxon>Roseobacteraceae</taxon>
        <taxon>Ruegeria</taxon>
    </lineage>
</organism>
<gene>
    <name evidence="10" type="primary">flgK</name>
    <name evidence="10" type="ORF">M3P21_16845</name>
</gene>
<dbReference type="Pfam" id="PF06429">
    <property type="entry name" value="Flg_bbr_C"/>
    <property type="match status" value="1"/>
</dbReference>
<dbReference type="InterPro" id="IPR001444">
    <property type="entry name" value="Flag_bb_rod_N"/>
</dbReference>
<evidence type="ECO:0000256" key="4">
    <source>
        <dbReference type="ARBA" id="ARBA00016244"/>
    </source>
</evidence>
<dbReference type="Pfam" id="PF22638">
    <property type="entry name" value="FlgK_D1"/>
    <property type="match status" value="1"/>
</dbReference>
<dbReference type="RefSeq" id="WP_249711759.1">
    <property type="nucleotide sequence ID" value="NZ_JAMFMB010000024.1"/>
</dbReference>
<evidence type="ECO:0000259" key="7">
    <source>
        <dbReference type="Pfam" id="PF00460"/>
    </source>
</evidence>
<keyword evidence="10" id="KW-0282">Flagellum</keyword>
<keyword evidence="6" id="KW-0975">Bacterial flagellum</keyword>
<evidence type="ECO:0000313" key="11">
    <source>
        <dbReference type="Proteomes" id="UP001203880"/>
    </source>
</evidence>
<evidence type="ECO:0000313" key="10">
    <source>
        <dbReference type="EMBL" id="MCL6285198.1"/>
    </source>
</evidence>
<keyword evidence="10" id="KW-0969">Cilium</keyword>
<dbReference type="PANTHER" id="PTHR30033">
    <property type="entry name" value="FLAGELLAR HOOK-ASSOCIATED PROTEIN 1"/>
    <property type="match status" value="1"/>
</dbReference>
<proteinExistence type="inferred from homology"/>
<protein>
    <recommendedName>
        <fullName evidence="4">Flagellar hook-associated protein 1</fullName>
    </recommendedName>
</protein>
<dbReference type="InterPro" id="IPR053927">
    <property type="entry name" value="FlgK_helical"/>
</dbReference>
<dbReference type="InterPro" id="IPR002371">
    <property type="entry name" value="FlgK"/>
</dbReference>